<dbReference type="PROSITE" id="PS50042">
    <property type="entry name" value="CNMP_BINDING_3"/>
    <property type="match status" value="1"/>
</dbReference>
<evidence type="ECO:0000259" key="1">
    <source>
        <dbReference type="PROSITE" id="PS50042"/>
    </source>
</evidence>
<dbReference type="CDD" id="cd00038">
    <property type="entry name" value="CAP_ED"/>
    <property type="match status" value="1"/>
</dbReference>
<sequence>MEILKAVYQHPLLSESDFQQIANAHELMEVPRGTLLLKEGKIANEYYVLQSGVARAYVYDYNNDEISTEFFTEGEIVISTASLFQRIPSPENIQTVTDCVMLKIEFGAFQALFSTIPAYVDWGRLWFTSQLFAIKQRSLDMVQETATNRYLKLLKAKPQIIQNVPLKQIASYLGVTDTSLSRIRKEVATYPAG</sequence>
<dbReference type="SMART" id="SM00100">
    <property type="entry name" value="cNMP"/>
    <property type="match status" value="1"/>
</dbReference>
<dbReference type="SUPFAM" id="SSF51206">
    <property type="entry name" value="cAMP-binding domain-like"/>
    <property type="match status" value="1"/>
</dbReference>
<dbReference type="RefSeq" id="WP_114792231.1">
    <property type="nucleotide sequence ID" value="NZ_CP139960.1"/>
</dbReference>
<dbReference type="InterPro" id="IPR014710">
    <property type="entry name" value="RmlC-like_jellyroll"/>
</dbReference>
<dbReference type="EMBL" id="CP139960">
    <property type="protein sequence ID" value="WQD40546.1"/>
    <property type="molecule type" value="Genomic_DNA"/>
</dbReference>
<gene>
    <name evidence="2" type="ORF">U0035_10335</name>
</gene>
<accession>A0ABZ0WBJ4</accession>
<name>A0ABZ0WBJ4_9BACT</name>
<dbReference type="InterPro" id="IPR000595">
    <property type="entry name" value="cNMP-bd_dom"/>
</dbReference>
<reference evidence="2 3" key="1">
    <citation type="submission" date="2023-12" db="EMBL/GenBank/DDBJ databases">
        <title>Genome sequencing and assembly of bacterial species from a model synthetic community.</title>
        <authorList>
            <person name="Hogle S.L."/>
        </authorList>
    </citation>
    <scope>NUCLEOTIDE SEQUENCE [LARGE SCALE GENOMIC DNA]</scope>
    <source>
        <strain evidence="2 3">HAMBI_3031</strain>
    </source>
</reference>
<protein>
    <submittedName>
        <fullName evidence="2">Crp/Fnr family transcriptional regulator</fullName>
    </submittedName>
</protein>
<evidence type="ECO:0000313" key="3">
    <source>
        <dbReference type="Proteomes" id="UP001325680"/>
    </source>
</evidence>
<keyword evidence="3" id="KW-1185">Reference proteome</keyword>
<proteinExistence type="predicted"/>
<dbReference type="Pfam" id="PF00027">
    <property type="entry name" value="cNMP_binding"/>
    <property type="match status" value="1"/>
</dbReference>
<dbReference type="Proteomes" id="UP001325680">
    <property type="component" value="Chromosome"/>
</dbReference>
<dbReference type="InterPro" id="IPR018490">
    <property type="entry name" value="cNMP-bd_dom_sf"/>
</dbReference>
<dbReference type="Gene3D" id="2.60.120.10">
    <property type="entry name" value="Jelly Rolls"/>
    <property type="match status" value="1"/>
</dbReference>
<organism evidence="2 3">
    <name type="scientific">Niabella yanshanensis</name>
    <dbReference type="NCBI Taxonomy" id="577386"/>
    <lineage>
        <taxon>Bacteria</taxon>
        <taxon>Pseudomonadati</taxon>
        <taxon>Bacteroidota</taxon>
        <taxon>Chitinophagia</taxon>
        <taxon>Chitinophagales</taxon>
        <taxon>Chitinophagaceae</taxon>
        <taxon>Niabella</taxon>
    </lineage>
</organism>
<evidence type="ECO:0000313" key="2">
    <source>
        <dbReference type="EMBL" id="WQD40546.1"/>
    </source>
</evidence>
<feature type="domain" description="Cyclic nucleotide-binding" evidence="1">
    <location>
        <begin position="13"/>
        <end position="113"/>
    </location>
</feature>